<dbReference type="OrthoDB" id="3469225at2759"/>
<dbReference type="AlphaFoldDB" id="A0A9P8XY57"/>
<evidence type="ECO:0000313" key="2">
    <source>
        <dbReference type="Proteomes" id="UP000756346"/>
    </source>
</evidence>
<name>A0A9P8XY57_9PEZI</name>
<keyword evidence="2" id="KW-1185">Reference proteome</keyword>
<proteinExistence type="predicted"/>
<dbReference type="EMBL" id="JAGTJQ010000010">
    <property type="protein sequence ID" value="KAH7020708.1"/>
    <property type="molecule type" value="Genomic_DNA"/>
</dbReference>
<dbReference type="Proteomes" id="UP000756346">
    <property type="component" value="Unassembled WGS sequence"/>
</dbReference>
<evidence type="ECO:0000313" key="1">
    <source>
        <dbReference type="EMBL" id="KAH7020708.1"/>
    </source>
</evidence>
<protein>
    <submittedName>
        <fullName evidence="1">Uncharacterized protein</fullName>
    </submittedName>
</protein>
<comment type="caution">
    <text evidence="1">The sequence shown here is derived from an EMBL/GenBank/DDBJ whole genome shotgun (WGS) entry which is preliminary data.</text>
</comment>
<dbReference type="GeneID" id="70184716"/>
<gene>
    <name evidence="1" type="ORF">B0I36DRAFT_333061</name>
</gene>
<accession>A0A9P8XY57</accession>
<dbReference type="RefSeq" id="XP_046006909.1">
    <property type="nucleotide sequence ID" value="XM_046155170.1"/>
</dbReference>
<dbReference type="PANTHER" id="PTHR37540:SF10">
    <property type="entry name" value="SIGMA-70 REGION 2 FAMILY PROTEIN"/>
    <property type="match status" value="1"/>
</dbReference>
<reference evidence="1" key="1">
    <citation type="journal article" date="2021" name="Nat. Commun.">
        <title>Genetic determinants of endophytism in the Arabidopsis root mycobiome.</title>
        <authorList>
            <person name="Mesny F."/>
            <person name="Miyauchi S."/>
            <person name="Thiergart T."/>
            <person name="Pickel B."/>
            <person name="Atanasova L."/>
            <person name="Karlsson M."/>
            <person name="Huettel B."/>
            <person name="Barry K.W."/>
            <person name="Haridas S."/>
            <person name="Chen C."/>
            <person name="Bauer D."/>
            <person name="Andreopoulos W."/>
            <person name="Pangilinan J."/>
            <person name="LaButti K."/>
            <person name="Riley R."/>
            <person name="Lipzen A."/>
            <person name="Clum A."/>
            <person name="Drula E."/>
            <person name="Henrissat B."/>
            <person name="Kohler A."/>
            <person name="Grigoriev I.V."/>
            <person name="Martin F.M."/>
            <person name="Hacquard S."/>
        </authorList>
    </citation>
    <scope>NUCLEOTIDE SEQUENCE</scope>
    <source>
        <strain evidence="1">MPI-CAGE-CH-0230</strain>
    </source>
</reference>
<sequence length="445" mass="49971">MSTANKHALFVNYTAPEDARDGVLRTRIRRHVMEDIGRARRRRPPRPRVVALELRRETEYQNRVPRGLEPSTTSTGLHLGLEDWELIRFTITEAEYRYRPFRVVWNHIAMRDPAAINLTLAAASVYKRQTLGLPGHPGDFNIYYTRSLAHLNAKLGGSMAEQTSEGAIITVLGLACHDVGVRNWERWAYHANGLATIVRMRGGMDGLEDGAVAYATWVDVAANEVMGRRPQIPVPAQYLRPINDHIPTPRLQALLSGLDPATSLAMRRLSFLASTVNDRLAQSDNSEFWVNDCEASRLLVPSIHALQAIPEQSEWPGPLIRWAGQILVLGLKRRLDFNTGDGDLLRDRLVDALSLSSQQIWQEQAIHASWDLELWALLTTVSYLDNLSVDDATILTLRICQVMREGGLTAGLREALDICRDIAWVDEVVVPGRVEQLGDLILSYE</sequence>
<dbReference type="PANTHER" id="PTHR37540">
    <property type="entry name" value="TRANSCRIPTION FACTOR (ACR-2), PUTATIVE-RELATED-RELATED"/>
    <property type="match status" value="1"/>
</dbReference>
<organism evidence="1 2">
    <name type="scientific">Microdochium trichocladiopsis</name>
    <dbReference type="NCBI Taxonomy" id="1682393"/>
    <lineage>
        <taxon>Eukaryota</taxon>
        <taxon>Fungi</taxon>
        <taxon>Dikarya</taxon>
        <taxon>Ascomycota</taxon>
        <taxon>Pezizomycotina</taxon>
        <taxon>Sordariomycetes</taxon>
        <taxon>Xylariomycetidae</taxon>
        <taxon>Xylariales</taxon>
        <taxon>Microdochiaceae</taxon>
        <taxon>Microdochium</taxon>
    </lineage>
</organism>